<feature type="region of interest" description="Disordered" evidence="1">
    <location>
        <begin position="35"/>
        <end position="63"/>
    </location>
</feature>
<proteinExistence type="predicted"/>
<gene>
    <name evidence="2" type="ORF">BOLC3T20384H</name>
</gene>
<name>A0A3P6BTM6_BRAOL</name>
<organism evidence="2">
    <name type="scientific">Brassica oleracea</name>
    <name type="common">Wild cabbage</name>
    <dbReference type="NCBI Taxonomy" id="3712"/>
    <lineage>
        <taxon>Eukaryota</taxon>
        <taxon>Viridiplantae</taxon>
        <taxon>Streptophyta</taxon>
        <taxon>Embryophyta</taxon>
        <taxon>Tracheophyta</taxon>
        <taxon>Spermatophyta</taxon>
        <taxon>Magnoliopsida</taxon>
        <taxon>eudicotyledons</taxon>
        <taxon>Gunneridae</taxon>
        <taxon>Pentapetalae</taxon>
        <taxon>rosids</taxon>
        <taxon>malvids</taxon>
        <taxon>Brassicales</taxon>
        <taxon>Brassicaceae</taxon>
        <taxon>Brassiceae</taxon>
        <taxon>Brassica</taxon>
    </lineage>
</organism>
<dbReference type="AlphaFoldDB" id="A0A3P6BTM6"/>
<sequence>MDPRPRPRNRTTWSDSKSRMLDTWRDLLRSRDTRRNRLNLTASASTPPEHHHLNLRSSELGNRQASNEPITILHRTVFTPASSIDHRDLHRL</sequence>
<protein>
    <submittedName>
        <fullName evidence="2">Uncharacterized protein</fullName>
    </submittedName>
</protein>
<dbReference type="EMBL" id="LR031872">
    <property type="protein sequence ID" value="VDC99128.1"/>
    <property type="molecule type" value="Genomic_DNA"/>
</dbReference>
<accession>A0A3P6BTM6</accession>
<evidence type="ECO:0000256" key="1">
    <source>
        <dbReference type="SAM" id="MobiDB-lite"/>
    </source>
</evidence>
<evidence type="ECO:0000313" key="2">
    <source>
        <dbReference type="EMBL" id="VDC99128.1"/>
    </source>
</evidence>
<reference evidence="2" key="1">
    <citation type="submission" date="2018-11" db="EMBL/GenBank/DDBJ databases">
        <authorList>
            <consortium name="Genoscope - CEA"/>
            <person name="William W."/>
        </authorList>
    </citation>
    <scope>NUCLEOTIDE SEQUENCE</scope>
</reference>